<name>A0ABS0STP4_9CAUL</name>
<dbReference type="Proteomes" id="UP000639859">
    <property type="component" value="Unassembled WGS sequence"/>
</dbReference>
<sequence length="175" mass="19071">MVLTRSAEDREVLTAAAAIKRRENREKRLARKEAARDHIRAIVASQAPGKRQPREVDAGFMSWLHQDVPCIACLIEGPGPAEARHIEAAHQKLAIASKGWSIGGLGPRVSDARCVALCAWHHRLAPNSCDTGGQRKFWDRLGIGDGVADLCRSLHSAFLAGQDGAPIVRRFAEGR</sequence>
<accession>A0ABS0STP4</accession>
<protein>
    <submittedName>
        <fullName evidence="1">Uncharacterized protein</fullName>
    </submittedName>
</protein>
<evidence type="ECO:0000313" key="1">
    <source>
        <dbReference type="EMBL" id="MBI1682335.1"/>
    </source>
</evidence>
<organism evidence="1 2">
    <name type="scientific">Caulobacter hibisci</name>
    <dbReference type="NCBI Taxonomy" id="2035993"/>
    <lineage>
        <taxon>Bacteria</taxon>
        <taxon>Pseudomonadati</taxon>
        <taxon>Pseudomonadota</taxon>
        <taxon>Alphaproteobacteria</taxon>
        <taxon>Caulobacterales</taxon>
        <taxon>Caulobacteraceae</taxon>
        <taxon>Caulobacter</taxon>
    </lineage>
</organism>
<gene>
    <name evidence="1" type="ORF">I4Q42_01490</name>
</gene>
<keyword evidence="2" id="KW-1185">Reference proteome</keyword>
<comment type="caution">
    <text evidence="1">The sequence shown here is derived from an EMBL/GenBank/DDBJ whole genome shotgun (WGS) entry which is preliminary data.</text>
</comment>
<dbReference type="RefSeq" id="WP_198574291.1">
    <property type="nucleotide sequence ID" value="NZ_JADWOX010000001.1"/>
</dbReference>
<proteinExistence type="predicted"/>
<reference evidence="1 2" key="1">
    <citation type="submission" date="2020-11" db="EMBL/GenBank/DDBJ databases">
        <title>genome sequence of strain KACC 18849.</title>
        <authorList>
            <person name="Gao J."/>
            <person name="Zhang X."/>
        </authorList>
    </citation>
    <scope>NUCLEOTIDE SEQUENCE [LARGE SCALE GENOMIC DNA]</scope>
    <source>
        <strain evidence="1 2">KACC 18849</strain>
    </source>
</reference>
<evidence type="ECO:0000313" key="2">
    <source>
        <dbReference type="Proteomes" id="UP000639859"/>
    </source>
</evidence>
<dbReference type="EMBL" id="JADWOX010000001">
    <property type="protein sequence ID" value="MBI1682335.1"/>
    <property type="molecule type" value="Genomic_DNA"/>
</dbReference>